<comment type="similarity">
    <text evidence="2">Belongs to the ABC transporter superfamily.</text>
</comment>
<dbReference type="Pfam" id="PF00005">
    <property type="entry name" value="ABC_tran"/>
    <property type="match status" value="1"/>
</dbReference>
<organism evidence="11">
    <name type="scientific">Thermofilum adornatum</name>
    <dbReference type="NCBI Taxonomy" id="1365176"/>
    <lineage>
        <taxon>Archaea</taxon>
        <taxon>Thermoproteota</taxon>
        <taxon>Thermoprotei</taxon>
        <taxon>Thermofilales</taxon>
        <taxon>Thermofilaceae</taxon>
        <taxon>Thermofilum</taxon>
    </lineage>
</organism>
<evidence type="ECO:0000256" key="2">
    <source>
        <dbReference type="ARBA" id="ARBA00005417"/>
    </source>
</evidence>
<evidence type="ECO:0000256" key="4">
    <source>
        <dbReference type="ARBA" id="ARBA00022475"/>
    </source>
</evidence>
<dbReference type="GO" id="GO:0005524">
    <property type="term" value="F:ATP binding"/>
    <property type="evidence" value="ECO:0007669"/>
    <property type="project" value="UniProtKB-KW"/>
</dbReference>
<dbReference type="GO" id="GO:0043190">
    <property type="term" value="C:ATP-binding cassette (ABC) transporter complex"/>
    <property type="evidence" value="ECO:0007669"/>
    <property type="project" value="TreeGrafter"/>
</dbReference>
<dbReference type="PROSITE" id="PS00211">
    <property type="entry name" value="ABC_TRANSPORTER_1"/>
    <property type="match status" value="1"/>
</dbReference>
<keyword evidence="4" id="KW-1003">Cell membrane</keyword>
<reference evidence="11" key="1">
    <citation type="journal article" date="2020" name="mSystems">
        <title>Genome- and Community-Level Interaction Insights into Carbon Utilization and Element Cycling Functions of Hydrothermarchaeota in Hydrothermal Sediment.</title>
        <authorList>
            <person name="Zhou Z."/>
            <person name="Liu Y."/>
            <person name="Xu W."/>
            <person name="Pan J."/>
            <person name="Luo Z.H."/>
            <person name="Li M."/>
        </authorList>
    </citation>
    <scope>NUCLEOTIDE SEQUENCE [LARGE SCALE GENOMIC DNA]</scope>
    <source>
        <strain evidence="11">SpSt-116</strain>
    </source>
</reference>
<evidence type="ECO:0000256" key="8">
    <source>
        <dbReference type="ARBA" id="ARBA00023136"/>
    </source>
</evidence>
<dbReference type="InterPro" id="IPR015856">
    <property type="entry name" value="ABC_transpr_CbiO/EcfA_su"/>
</dbReference>
<evidence type="ECO:0000256" key="1">
    <source>
        <dbReference type="ARBA" id="ARBA00004202"/>
    </source>
</evidence>
<keyword evidence="7" id="KW-1278">Translocase</keyword>
<dbReference type="GO" id="GO:0042626">
    <property type="term" value="F:ATPase-coupled transmembrane transporter activity"/>
    <property type="evidence" value="ECO:0007669"/>
    <property type="project" value="TreeGrafter"/>
</dbReference>
<evidence type="ECO:0000256" key="3">
    <source>
        <dbReference type="ARBA" id="ARBA00022448"/>
    </source>
</evidence>
<dbReference type="SUPFAM" id="SSF52540">
    <property type="entry name" value="P-loop containing nucleoside triphosphate hydrolases"/>
    <property type="match status" value="1"/>
</dbReference>
<dbReference type="InterPro" id="IPR050095">
    <property type="entry name" value="ECF_ABC_transporter_ATP-bd"/>
</dbReference>
<dbReference type="PROSITE" id="PS50893">
    <property type="entry name" value="ABC_TRANSPORTER_2"/>
    <property type="match status" value="1"/>
</dbReference>
<comment type="subcellular location">
    <subcellularLocation>
        <location evidence="1">Cell membrane</location>
        <topology evidence="1">Peripheral membrane protein</topology>
    </subcellularLocation>
</comment>
<name>A0A7C1GBA9_9CREN</name>
<keyword evidence="3" id="KW-0813">Transport</keyword>
<gene>
    <name evidence="11" type="ORF">ENN26_04415</name>
</gene>
<evidence type="ECO:0000259" key="10">
    <source>
        <dbReference type="PROSITE" id="PS50893"/>
    </source>
</evidence>
<dbReference type="InterPro" id="IPR003593">
    <property type="entry name" value="AAA+_ATPase"/>
</dbReference>
<dbReference type="InterPro" id="IPR027417">
    <property type="entry name" value="P-loop_NTPase"/>
</dbReference>
<keyword evidence="6 11" id="KW-0067">ATP-binding</keyword>
<evidence type="ECO:0000256" key="6">
    <source>
        <dbReference type="ARBA" id="ARBA00022840"/>
    </source>
</evidence>
<sequence length="288" mass="32735">MSESEEKIIEIDNVYYEYPEGIQALRGVTNYVLRGEIVAIMGENGAGKTTLIKHFNGLLKPTRGRIKVKDKDTRETSVAELSRIVGIVFQNPDHQLFAETVFDEVAFPLRNFGFPEDAIENRVKWALNILELYQYRDNSPFMLSVGERKRLAIASVLAYDPEVIVLDEPTAGQDYLQKEKISEIIKLLKLMGKTIVLVTHDVEFVTMYVQRIIVMSQGKIIAEGPPHRVLTDYNVIRRGNLLPPQLVRISRALYGKSLLDRYDYLSVEDLSREIISKMREANGGTSSI</sequence>
<protein>
    <submittedName>
        <fullName evidence="11">ABC transporter ATP-binding protein</fullName>
    </submittedName>
</protein>
<proteinExistence type="inferred from homology"/>
<comment type="caution">
    <text evidence="11">The sequence shown here is derived from an EMBL/GenBank/DDBJ whole genome shotgun (WGS) entry which is preliminary data.</text>
</comment>
<dbReference type="FunFam" id="3.40.50.300:FF:000224">
    <property type="entry name" value="Energy-coupling factor transporter ATP-binding protein EcfA"/>
    <property type="match status" value="1"/>
</dbReference>
<accession>A0A7C1GBA9</accession>
<dbReference type="CDD" id="cd03225">
    <property type="entry name" value="ABC_cobalt_CbiO_domain1"/>
    <property type="match status" value="1"/>
</dbReference>
<dbReference type="InterPro" id="IPR017871">
    <property type="entry name" value="ABC_transporter-like_CS"/>
</dbReference>
<dbReference type="InterPro" id="IPR003439">
    <property type="entry name" value="ABC_transporter-like_ATP-bd"/>
</dbReference>
<evidence type="ECO:0000256" key="5">
    <source>
        <dbReference type="ARBA" id="ARBA00022741"/>
    </source>
</evidence>
<dbReference type="SMART" id="SM00382">
    <property type="entry name" value="AAA"/>
    <property type="match status" value="1"/>
</dbReference>
<dbReference type="AlphaFoldDB" id="A0A7C1GBA9"/>
<evidence type="ECO:0000256" key="9">
    <source>
        <dbReference type="ARBA" id="ARBA00025157"/>
    </source>
</evidence>
<keyword evidence="5" id="KW-0547">Nucleotide-binding</keyword>
<feature type="domain" description="ABC transporter" evidence="10">
    <location>
        <begin position="9"/>
        <end position="242"/>
    </location>
</feature>
<dbReference type="EMBL" id="DSAY01000077">
    <property type="protein sequence ID" value="HDP15006.1"/>
    <property type="molecule type" value="Genomic_DNA"/>
</dbReference>
<dbReference type="PANTHER" id="PTHR43553:SF24">
    <property type="entry name" value="ENERGY-COUPLING FACTOR TRANSPORTER ATP-BINDING PROTEIN ECFA1"/>
    <property type="match status" value="1"/>
</dbReference>
<dbReference type="PANTHER" id="PTHR43553">
    <property type="entry name" value="HEAVY METAL TRANSPORTER"/>
    <property type="match status" value="1"/>
</dbReference>
<keyword evidence="8" id="KW-0472">Membrane</keyword>
<dbReference type="GO" id="GO:0016887">
    <property type="term" value="F:ATP hydrolysis activity"/>
    <property type="evidence" value="ECO:0007669"/>
    <property type="project" value="InterPro"/>
</dbReference>
<dbReference type="Gene3D" id="3.40.50.300">
    <property type="entry name" value="P-loop containing nucleotide triphosphate hydrolases"/>
    <property type="match status" value="1"/>
</dbReference>
<evidence type="ECO:0000256" key="7">
    <source>
        <dbReference type="ARBA" id="ARBA00022967"/>
    </source>
</evidence>
<evidence type="ECO:0000313" key="11">
    <source>
        <dbReference type="EMBL" id="HDP15006.1"/>
    </source>
</evidence>
<comment type="function">
    <text evidence="9">Probably part of an ABC transporter complex. Responsible for energy coupling to the transport system.</text>
</comment>